<evidence type="ECO:0000313" key="1">
    <source>
        <dbReference type="EMBL" id="KAI8428799.1"/>
    </source>
</evidence>
<organism evidence="1 2">
    <name type="scientific">Choristoneura fumiferana</name>
    <name type="common">Spruce budworm moth</name>
    <name type="synonym">Archips fumiferana</name>
    <dbReference type="NCBI Taxonomy" id="7141"/>
    <lineage>
        <taxon>Eukaryota</taxon>
        <taxon>Metazoa</taxon>
        <taxon>Ecdysozoa</taxon>
        <taxon>Arthropoda</taxon>
        <taxon>Hexapoda</taxon>
        <taxon>Insecta</taxon>
        <taxon>Pterygota</taxon>
        <taxon>Neoptera</taxon>
        <taxon>Endopterygota</taxon>
        <taxon>Lepidoptera</taxon>
        <taxon>Glossata</taxon>
        <taxon>Ditrysia</taxon>
        <taxon>Tortricoidea</taxon>
        <taxon>Tortricidae</taxon>
        <taxon>Tortricinae</taxon>
        <taxon>Choristoneura</taxon>
    </lineage>
</organism>
<protein>
    <submittedName>
        <fullName evidence="1">Uncharacterized protein</fullName>
    </submittedName>
</protein>
<gene>
    <name evidence="1" type="ORF">MSG28_007471</name>
</gene>
<keyword evidence="2" id="KW-1185">Reference proteome</keyword>
<reference evidence="1 2" key="1">
    <citation type="journal article" date="2022" name="Genome Biol. Evol.">
        <title>The Spruce Budworm Genome: Reconstructing the Evolutionary History of Antifreeze Proteins.</title>
        <authorList>
            <person name="Beliveau C."/>
            <person name="Gagne P."/>
            <person name="Picq S."/>
            <person name="Vernygora O."/>
            <person name="Keeling C.I."/>
            <person name="Pinkney K."/>
            <person name="Doucet D."/>
            <person name="Wen F."/>
            <person name="Johnston J.S."/>
            <person name="Maaroufi H."/>
            <person name="Boyle B."/>
            <person name="Laroche J."/>
            <person name="Dewar K."/>
            <person name="Juretic N."/>
            <person name="Blackburn G."/>
            <person name="Nisole A."/>
            <person name="Brunet B."/>
            <person name="Brandao M."/>
            <person name="Lumley L."/>
            <person name="Duan J."/>
            <person name="Quan G."/>
            <person name="Lucarotti C.J."/>
            <person name="Roe A.D."/>
            <person name="Sperling F.A.H."/>
            <person name="Levesque R.C."/>
            <person name="Cusson M."/>
        </authorList>
    </citation>
    <scope>NUCLEOTIDE SEQUENCE [LARGE SCALE GENOMIC DNA]</scope>
    <source>
        <strain evidence="1">Glfc:IPQL:Cfum</strain>
    </source>
</reference>
<dbReference type="EMBL" id="CM046112">
    <property type="protein sequence ID" value="KAI8428799.1"/>
    <property type="molecule type" value="Genomic_DNA"/>
</dbReference>
<sequence>MCMACVCSARTEQQHAMHERVVVSERDIRECLAAGRVLACATTLRAATDTATSTLSHVHALNTTRLHLEGKKRELVDVILRRLSAAVYGETAPLSRRVSARRRTALLLAELTKSEEVTDAYLQDITPEFEASLSEEDKTFETTVMISLEALGVLDQLKEATEELKQAYEREAEILGSSLGDGAVSRREIVGDINALGDLALLCESMDWLATNIRSLPSILTAPSPGGSVKLTDRLREDIASAAMIFEEISHKCLLFLHLERSASIVMTNGKKKGRCESSASTSWASRRRRAARRRRRGAGRLAHALLAFHEHAQACMAPNRRAYIFNGIGEMMSAGVVWRWQCADSDALFAGATLATLRHCLAALALPHAGLQRAHDYSGLLTALPEPEEIVASIREKGAKFSELEYLNAFKVIAARRGLSQADMKVHLKALASALGHVGVTV</sequence>
<comment type="caution">
    <text evidence="1">The sequence shown here is derived from an EMBL/GenBank/DDBJ whole genome shotgun (WGS) entry which is preliminary data.</text>
</comment>
<accession>A0ACC0JXJ5</accession>
<name>A0ACC0JXJ5_CHOFU</name>
<dbReference type="Proteomes" id="UP001064048">
    <property type="component" value="Chromosome 12"/>
</dbReference>
<proteinExistence type="predicted"/>
<evidence type="ECO:0000313" key="2">
    <source>
        <dbReference type="Proteomes" id="UP001064048"/>
    </source>
</evidence>